<dbReference type="PANTHER" id="PTHR36173">
    <property type="entry name" value="RIBONUCLEASE VAPC16-RELATED"/>
    <property type="match status" value="1"/>
</dbReference>
<dbReference type="InterPro" id="IPR029060">
    <property type="entry name" value="PIN-like_dom_sf"/>
</dbReference>
<proteinExistence type="predicted"/>
<evidence type="ECO:0000313" key="2">
    <source>
        <dbReference type="EMBL" id="WXB11487.1"/>
    </source>
</evidence>
<reference evidence="2 3" key="1">
    <citation type="submission" date="2021-12" db="EMBL/GenBank/DDBJ databases">
        <title>Discovery of the Pendulisporaceae a myxobacterial family with distinct sporulation behavior and unique specialized metabolism.</title>
        <authorList>
            <person name="Garcia R."/>
            <person name="Popoff A."/>
            <person name="Bader C.D."/>
            <person name="Loehr J."/>
            <person name="Walesch S."/>
            <person name="Walt C."/>
            <person name="Boldt J."/>
            <person name="Bunk B."/>
            <person name="Haeckl F.J.F.P.J."/>
            <person name="Gunesch A.P."/>
            <person name="Birkelbach J."/>
            <person name="Nuebel U."/>
            <person name="Pietschmann T."/>
            <person name="Bach T."/>
            <person name="Mueller R."/>
        </authorList>
    </citation>
    <scope>NUCLEOTIDE SEQUENCE [LARGE SCALE GENOMIC DNA]</scope>
    <source>
        <strain evidence="2 3">MSr11954</strain>
    </source>
</reference>
<protein>
    <submittedName>
        <fullName evidence="2">Type II toxin-antitoxin system VapC family toxin</fullName>
    </submittedName>
</protein>
<dbReference type="CDD" id="cd09872">
    <property type="entry name" value="PIN_Sll0205-like"/>
    <property type="match status" value="1"/>
</dbReference>
<name>A0ABZ2LRC5_9BACT</name>
<gene>
    <name evidence="2" type="ORF">LZC94_26925</name>
</gene>
<sequence>MKVLLDSHALVWSLTAPNLLSRKARAVVEDPETELYVSSASVWELFIKFHRGKLRGAESLMNGFDGHLVRLGAFELTIAHRHARLSATLPHPHRDPFDRMLAAQSIVEDLPIVTYDRQIAALGARTVW</sequence>
<evidence type="ECO:0000313" key="3">
    <source>
        <dbReference type="Proteomes" id="UP001370348"/>
    </source>
</evidence>
<evidence type="ECO:0000259" key="1">
    <source>
        <dbReference type="Pfam" id="PF01850"/>
    </source>
</evidence>
<dbReference type="EMBL" id="CP089984">
    <property type="protein sequence ID" value="WXB11487.1"/>
    <property type="molecule type" value="Genomic_DNA"/>
</dbReference>
<dbReference type="Proteomes" id="UP001370348">
    <property type="component" value="Chromosome"/>
</dbReference>
<dbReference type="SUPFAM" id="SSF88723">
    <property type="entry name" value="PIN domain-like"/>
    <property type="match status" value="1"/>
</dbReference>
<keyword evidence="3" id="KW-1185">Reference proteome</keyword>
<feature type="domain" description="PIN" evidence="1">
    <location>
        <begin position="3"/>
        <end position="122"/>
    </location>
</feature>
<dbReference type="InterPro" id="IPR052919">
    <property type="entry name" value="TA_system_RNase"/>
</dbReference>
<dbReference type="RefSeq" id="WP_394821106.1">
    <property type="nucleotide sequence ID" value="NZ_CP089984.1"/>
</dbReference>
<dbReference type="InterPro" id="IPR041705">
    <property type="entry name" value="PIN_Sll0205"/>
</dbReference>
<dbReference type="Gene3D" id="3.40.50.1010">
    <property type="entry name" value="5'-nuclease"/>
    <property type="match status" value="1"/>
</dbReference>
<dbReference type="InterPro" id="IPR002716">
    <property type="entry name" value="PIN_dom"/>
</dbReference>
<dbReference type="Pfam" id="PF01850">
    <property type="entry name" value="PIN"/>
    <property type="match status" value="1"/>
</dbReference>
<organism evidence="2 3">
    <name type="scientific">Pendulispora albinea</name>
    <dbReference type="NCBI Taxonomy" id="2741071"/>
    <lineage>
        <taxon>Bacteria</taxon>
        <taxon>Pseudomonadati</taxon>
        <taxon>Myxococcota</taxon>
        <taxon>Myxococcia</taxon>
        <taxon>Myxococcales</taxon>
        <taxon>Sorangiineae</taxon>
        <taxon>Pendulisporaceae</taxon>
        <taxon>Pendulispora</taxon>
    </lineage>
</organism>
<dbReference type="PANTHER" id="PTHR36173:SF2">
    <property type="entry name" value="RIBONUCLEASE VAPC16"/>
    <property type="match status" value="1"/>
</dbReference>
<accession>A0ABZ2LRC5</accession>